<reference evidence="9 10" key="1">
    <citation type="submission" date="2014-04" db="EMBL/GenBank/DDBJ databases">
        <authorList>
            <consortium name="DOE Joint Genome Institute"/>
            <person name="Kuo A."/>
            <person name="Zuccaro A."/>
            <person name="Kohler A."/>
            <person name="Nagy L.G."/>
            <person name="Floudas D."/>
            <person name="Copeland A."/>
            <person name="Barry K.W."/>
            <person name="Cichocki N."/>
            <person name="Veneault-Fourrey C."/>
            <person name="LaButti K."/>
            <person name="Lindquist E.A."/>
            <person name="Lipzen A."/>
            <person name="Lundell T."/>
            <person name="Morin E."/>
            <person name="Murat C."/>
            <person name="Sun H."/>
            <person name="Tunlid A."/>
            <person name="Henrissat B."/>
            <person name="Grigoriev I.V."/>
            <person name="Hibbett D.S."/>
            <person name="Martin F."/>
            <person name="Nordberg H.P."/>
            <person name="Cantor M.N."/>
            <person name="Hua S.X."/>
        </authorList>
    </citation>
    <scope>NUCLEOTIDE SEQUENCE [LARGE SCALE GENOMIC DNA]</scope>
    <source>
        <strain evidence="9 10">MAFF 305830</strain>
    </source>
</reference>
<evidence type="ECO:0000256" key="7">
    <source>
        <dbReference type="RuleBase" id="RU003345"/>
    </source>
</evidence>
<dbReference type="Proteomes" id="UP000054097">
    <property type="component" value="Unassembled WGS sequence"/>
</dbReference>
<feature type="active site" evidence="6">
    <location>
        <position position="284"/>
    </location>
</feature>
<name>A0A0C2W9I9_SERVB</name>
<keyword evidence="3 7" id="KW-0560">Oxidoreductase</keyword>
<dbReference type="SUPFAM" id="SSF53720">
    <property type="entry name" value="ALDH-like"/>
    <property type="match status" value="1"/>
</dbReference>
<proteinExistence type="inferred from homology"/>
<reference evidence="10" key="2">
    <citation type="submission" date="2015-01" db="EMBL/GenBank/DDBJ databases">
        <title>Evolutionary Origins and Diversification of the Mycorrhizal Mutualists.</title>
        <authorList>
            <consortium name="DOE Joint Genome Institute"/>
            <consortium name="Mycorrhizal Genomics Consortium"/>
            <person name="Kohler A."/>
            <person name="Kuo A."/>
            <person name="Nagy L.G."/>
            <person name="Floudas D."/>
            <person name="Copeland A."/>
            <person name="Barry K.W."/>
            <person name="Cichocki N."/>
            <person name="Veneault-Fourrey C."/>
            <person name="LaButti K."/>
            <person name="Lindquist E.A."/>
            <person name="Lipzen A."/>
            <person name="Lundell T."/>
            <person name="Morin E."/>
            <person name="Murat C."/>
            <person name="Riley R."/>
            <person name="Ohm R."/>
            <person name="Sun H."/>
            <person name="Tunlid A."/>
            <person name="Henrissat B."/>
            <person name="Grigoriev I.V."/>
            <person name="Hibbett D.S."/>
            <person name="Martin F."/>
        </authorList>
    </citation>
    <scope>NUCLEOTIDE SEQUENCE [LARGE SCALE GENOMIC DNA]</scope>
    <source>
        <strain evidence="10">MAFF 305830</strain>
    </source>
</reference>
<dbReference type="EC" id="1.2.1.3" evidence="5"/>
<dbReference type="InterPro" id="IPR015590">
    <property type="entry name" value="Aldehyde_DH_dom"/>
</dbReference>
<keyword evidence="4" id="KW-0520">NAD</keyword>
<keyword evidence="10" id="KW-1185">Reference proteome</keyword>
<dbReference type="PROSITE" id="PS00687">
    <property type="entry name" value="ALDEHYDE_DEHYDR_GLU"/>
    <property type="match status" value="1"/>
</dbReference>
<dbReference type="FunFam" id="3.40.309.10:FF:000018">
    <property type="entry name" value="Alpha-aminoadipic semialdehyde dehydrogenase"/>
    <property type="match status" value="1"/>
</dbReference>
<evidence type="ECO:0000256" key="2">
    <source>
        <dbReference type="ARBA" id="ARBA00011881"/>
    </source>
</evidence>
<evidence type="ECO:0000256" key="3">
    <source>
        <dbReference type="ARBA" id="ARBA00023002"/>
    </source>
</evidence>
<evidence type="ECO:0000256" key="6">
    <source>
        <dbReference type="PROSITE-ProRule" id="PRU10007"/>
    </source>
</evidence>
<dbReference type="InterPro" id="IPR016161">
    <property type="entry name" value="Ald_DH/histidinol_DH"/>
</dbReference>
<dbReference type="OrthoDB" id="310895at2759"/>
<comment type="subunit">
    <text evidence="2">Homotetramer.</text>
</comment>
<evidence type="ECO:0000256" key="4">
    <source>
        <dbReference type="ARBA" id="ARBA00023027"/>
    </source>
</evidence>
<organism evidence="9 10">
    <name type="scientific">Serendipita vermifera MAFF 305830</name>
    <dbReference type="NCBI Taxonomy" id="933852"/>
    <lineage>
        <taxon>Eukaryota</taxon>
        <taxon>Fungi</taxon>
        <taxon>Dikarya</taxon>
        <taxon>Basidiomycota</taxon>
        <taxon>Agaricomycotina</taxon>
        <taxon>Agaricomycetes</taxon>
        <taxon>Sebacinales</taxon>
        <taxon>Serendipitaceae</taxon>
        <taxon>Serendipita</taxon>
    </lineage>
</organism>
<dbReference type="Gene3D" id="3.40.605.10">
    <property type="entry name" value="Aldehyde Dehydrogenase, Chain A, domain 1"/>
    <property type="match status" value="1"/>
</dbReference>
<dbReference type="EMBL" id="KN824343">
    <property type="protein sequence ID" value="KIM23078.1"/>
    <property type="molecule type" value="Genomic_DNA"/>
</dbReference>
<dbReference type="InterPro" id="IPR016162">
    <property type="entry name" value="Ald_DH_N"/>
</dbReference>
<dbReference type="InterPro" id="IPR016163">
    <property type="entry name" value="Ald_DH_C"/>
</dbReference>
<evidence type="ECO:0000256" key="5">
    <source>
        <dbReference type="ARBA" id="ARBA00024226"/>
    </source>
</evidence>
<dbReference type="Pfam" id="PF00171">
    <property type="entry name" value="Aldedh"/>
    <property type="match status" value="1"/>
</dbReference>
<dbReference type="PANTHER" id="PTHR43521">
    <property type="entry name" value="ALPHA-AMINOADIPIC SEMIALDEHYDE DEHYDROGENASE"/>
    <property type="match status" value="1"/>
</dbReference>
<feature type="domain" description="Aldehyde dehydrogenase" evidence="8">
    <location>
        <begin position="56"/>
        <end position="511"/>
    </location>
</feature>
<evidence type="ECO:0000313" key="9">
    <source>
        <dbReference type="EMBL" id="KIM23078.1"/>
    </source>
</evidence>
<dbReference type="HOGENOM" id="CLU_005391_1_2_1"/>
<accession>A0A0C2W9I9</accession>
<dbReference type="Gene3D" id="3.40.309.10">
    <property type="entry name" value="Aldehyde Dehydrogenase, Chain A, domain 2"/>
    <property type="match status" value="1"/>
</dbReference>
<dbReference type="AlphaFoldDB" id="A0A0C2W9I9"/>
<protein>
    <recommendedName>
        <fullName evidence="5">aldehyde dehydrogenase (NAD(+))</fullName>
        <ecNumber evidence="5">1.2.1.3</ecNumber>
    </recommendedName>
</protein>
<dbReference type="CDD" id="cd07130">
    <property type="entry name" value="ALDH_F7_AASADH"/>
    <property type="match status" value="1"/>
</dbReference>
<gene>
    <name evidence="9" type="ORF">M408DRAFT_332552</name>
</gene>
<dbReference type="InterPro" id="IPR029510">
    <property type="entry name" value="Ald_DH_CS_GLU"/>
</dbReference>
<sequence>MYRRISRPLQLSRSFSRALSTRATNVLSALGIEPKHGVLRGVYDGKWGGTGAPVVSKCPTTGEHLADISTATPTEFHELIERSREAYHDFRMIPAPRRGEILRQIREALAAKRDHLGALVSLEMGKILSEGIGEVQEFIDICDYATGLSRMMNGQVIASERPGHSILEVPNPLGLVAVISAFNFPVAVYGWNLALSFIAGNATIWKPSPSTPLCSIAVTKIIAGVLEKNGIHGAAASLVTGDNHIGDALCESEHVTLVSFTGSEHVGQKVGKKVQHRFGKVLLELGGNNASIVMPDADLSLAVPAVFFGAVGTAGQRCTSTRRLFLHRDIAPKFLDTLKKAYASIPTGDPLVSSTLLGPLHNDRAVKNYHRQMLHLHDIGAEILTGGKVAKLNGFEGGNFVQATIAVPPSMDLDLWKQELFAPILNVAIFDELEEAIQWNNSVPQGLSSSIWTRDVRNVGKFMGPAGSDCGIVNVNVGTSGAEIGAGFGGNKRTGWGRESGGDSWKQYVRWSACTVNYSDAAPLAQGVNFSL</sequence>
<evidence type="ECO:0000313" key="10">
    <source>
        <dbReference type="Proteomes" id="UP000054097"/>
    </source>
</evidence>
<evidence type="ECO:0000256" key="1">
    <source>
        <dbReference type="ARBA" id="ARBA00009986"/>
    </source>
</evidence>
<comment type="similarity">
    <text evidence="1 7">Belongs to the aldehyde dehydrogenase family.</text>
</comment>
<dbReference type="InterPro" id="IPR044638">
    <property type="entry name" value="ALDH7A1-like"/>
</dbReference>
<dbReference type="GO" id="GO:0004029">
    <property type="term" value="F:aldehyde dehydrogenase (NAD+) activity"/>
    <property type="evidence" value="ECO:0007669"/>
    <property type="project" value="UniProtKB-EC"/>
</dbReference>
<dbReference type="PANTHER" id="PTHR43521:SF1">
    <property type="entry name" value="ALPHA-AMINOADIPIC SEMIALDEHYDE DEHYDROGENASE"/>
    <property type="match status" value="1"/>
</dbReference>
<evidence type="ECO:0000259" key="8">
    <source>
        <dbReference type="Pfam" id="PF00171"/>
    </source>
</evidence>
<dbReference type="STRING" id="933852.A0A0C2W9I9"/>